<accession>A0ABY1VMY4</accession>
<proteinExistence type="predicted"/>
<dbReference type="Proteomes" id="UP000250006">
    <property type="component" value="Unassembled WGS sequence"/>
</dbReference>
<reference evidence="1 2" key="1">
    <citation type="submission" date="2018-06" db="EMBL/GenBank/DDBJ databases">
        <authorList>
            <consortium name="Pathogen Informatics"/>
            <person name="Doyle S."/>
        </authorList>
    </citation>
    <scope>NUCLEOTIDE SEQUENCE [LARGE SCALE GENOMIC DNA]</scope>
    <source>
        <strain evidence="1 2">NCTC11535</strain>
    </source>
</reference>
<gene>
    <name evidence="1" type="ORF">NCTC11535_01128</name>
</gene>
<evidence type="ECO:0000313" key="2">
    <source>
        <dbReference type="Proteomes" id="UP000250006"/>
    </source>
</evidence>
<dbReference type="RefSeq" id="WP_111836432.1">
    <property type="nucleotide sequence ID" value="NZ_UAPQ01000007.1"/>
</dbReference>
<sequence>MPVTTEHEWVVTGGNHPDEQPYYCPLICQTFEAAKTSYHRLIHEPATGFAAQMASMAAQINAEVDEEDATFWYRLLAIAESSWRLVTPESDPARLLSQARSELTRTPIEHHGRHLAIIPAPPQDIITTCKLTWCVTTAQANPNDPRTWSDSVNSDGLTTLKAAQDAYLSMADQLQGVQGMELPTDNISFWQSLQLTATTPWMPHDVNLNPNTLVRDLLTSIASQPPK</sequence>
<evidence type="ECO:0000313" key="1">
    <source>
        <dbReference type="EMBL" id="SPT53464.1"/>
    </source>
</evidence>
<name>A0ABY1VMY4_9ACTO</name>
<keyword evidence="2" id="KW-1185">Reference proteome</keyword>
<dbReference type="EMBL" id="UAPQ01000007">
    <property type="protein sequence ID" value="SPT53464.1"/>
    <property type="molecule type" value="Genomic_DNA"/>
</dbReference>
<comment type="caution">
    <text evidence="1">The sequence shown here is derived from an EMBL/GenBank/DDBJ whole genome shotgun (WGS) entry which is preliminary data.</text>
</comment>
<organism evidence="1 2">
    <name type="scientific">Actinomyces bovis</name>
    <dbReference type="NCBI Taxonomy" id="1658"/>
    <lineage>
        <taxon>Bacteria</taxon>
        <taxon>Bacillati</taxon>
        <taxon>Actinomycetota</taxon>
        <taxon>Actinomycetes</taxon>
        <taxon>Actinomycetales</taxon>
        <taxon>Actinomycetaceae</taxon>
        <taxon>Actinomyces</taxon>
    </lineage>
</organism>
<protein>
    <submittedName>
        <fullName evidence="1">Uncharacterized protein</fullName>
    </submittedName>
</protein>